<dbReference type="NCBIfam" id="NF033144">
    <property type="entry name" value="rifampin_ARR"/>
    <property type="match status" value="1"/>
</dbReference>
<evidence type="ECO:0000313" key="3">
    <source>
        <dbReference type="EMBL" id="GEO89416.1"/>
    </source>
</evidence>
<keyword evidence="4" id="KW-1185">Reference proteome</keyword>
<evidence type="ECO:0000259" key="2">
    <source>
        <dbReference type="Pfam" id="PF12120"/>
    </source>
</evidence>
<dbReference type="Gene3D" id="3.20.170.40">
    <property type="entry name" value="Rifampin ADP-ribosyltransferase domain"/>
    <property type="match status" value="1"/>
</dbReference>
<comment type="caution">
    <text evidence="3">The sequence shown here is derived from an EMBL/GenBank/DDBJ whole genome shotgun (WGS) entry which is preliminary data.</text>
</comment>
<dbReference type="InterPro" id="IPR021975">
    <property type="entry name" value="Rifampin_Arr"/>
</dbReference>
<sequence length="137" mass="14984">MTALGPDDGPFFHGTKAALAPGTLLVPGRTSNFGENRTAGHLYFAATLDAAVWGAELAAGAGRGHVYRVEPTGPFEDDPNLTDKKFPGNPTRSYRSKDPVRVLEEVPEWEGHAPEVLQHMLDMLAERRRTGDWDIDD</sequence>
<proteinExistence type="predicted"/>
<keyword evidence="3" id="KW-0808">Transferase</keyword>
<evidence type="ECO:0000256" key="1">
    <source>
        <dbReference type="SAM" id="MobiDB-lite"/>
    </source>
</evidence>
<organism evidence="3 4">
    <name type="scientific">Aeromicrobium flavum</name>
    <dbReference type="NCBI Taxonomy" id="416568"/>
    <lineage>
        <taxon>Bacteria</taxon>
        <taxon>Bacillati</taxon>
        <taxon>Actinomycetota</taxon>
        <taxon>Actinomycetes</taxon>
        <taxon>Propionibacteriales</taxon>
        <taxon>Nocardioidaceae</taxon>
        <taxon>Aeromicrobium</taxon>
    </lineage>
</organism>
<accession>A0A512HVD8</accession>
<dbReference type="Pfam" id="PF12120">
    <property type="entry name" value="Arr-ms"/>
    <property type="match status" value="1"/>
</dbReference>
<dbReference type="GO" id="GO:0016740">
    <property type="term" value="F:transferase activity"/>
    <property type="evidence" value="ECO:0007669"/>
    <property type="project" value="UniProtKB-KW"/>
</dbReference>
<dbReference type="AlphaFoldDB" id="A0A512HVD8"/>
<dbReference type="RefSeq" id="WP_146827294.1">
    <property type="nucleotide sequence ID" value="NZ_BAAAYQ010000001.1"/>
</dbReference>
<reference evidence="3 4" key="1">
    <citation type="submission" date="2019-07" db="EMBL/GenBank/DDBJ databases">
        <title>Whole genome shotgun sequence of Aeromicrobium flavum NBRC 107625.</title>
        <authorList>
            <person name="Hosoyama A."/>
            <person name="Uohara A."/>
            <person name="Ohji S."/>
            <person name="Ichikawa N."/>
        </authorList>
    </citation>
    <scope>NUCLEOTIDE SEQUENCE [LARGE SCALE GENOMIC DNA]</scope>
    <source>
        <strain evidence="3 4">NBRC 107625</strain>
    </source>
</reference>
<protein>
    <submittedName>
        <fullName evidence="3">Rifampin ADP-ribosyl transferase</fullName>
    </submittedName>
</protein>
<feature type="domain" description="Rifampin ADP-ribosyltransferase" evidence="2">
    <location>
        <begin position="11"/>
        <end position="109"/>
    </location>
</feature>
<dbReference type="InterPro" id="IPR038611">
    <property type="entry name" value="Arr_sf"/>
</dbReference>
<feature type="region of interest" description="Disordered" evidence="1">
    <location>
        <begin position="71"/>
        <end position="97"/>
    </location>
</feature>
<dbReference type="EMBL" id="BJZQ01000007">
    <property type="protein sequence ID" value="GEO89416.1"/>
    <property type="molecule type" value="Genomic_DNA"/>
</dbReference>
<dbReference type="Proteomes" id="UP000321769">
    <property type="component" value="Unassembled WGS sequence"/>
</dbReference>
<dbReference type="OrthoDB" id="5509356at2"/>
<name>A0A512HVD8_9ACTN</name>
<gene>
    <name evidence="3" type="ORF">AFL01nite_17430</name>
</gene>
<evidence type="ECO:0000313" key="4">
    <source>
        <dbReference type="Proteomes" id="UP000321769"/>
    </source>
</evidence>